<evidence type="ECO:0000313" key="11">
    <source>
        <dbReference type="Proteomes" id="UP000198393"/>
    </source>
</evidence>
<accession>A0A239H6F7</accession>
<feature type="transmembrane region" description="Helical" evidence="7">
    <location>
        <begin position="371"/>
        <end position="395"/>
    </location>
</feature>
<feature type="transmembrane region" description="Helical" evidence="7">
    <location>
        <begin position="336"/>
        <end position="359"/>
    </location>
</feature>
<evidence type="ECO:0000256" key="3">
    <source>
        <dbReference type="ARBA" id="ARBA00022692"/>
    </source>
</evidence>
<evidence type="ECO:0000256" key="6">
    <source>
        <dbReference type="ARBA" id="ARBA00038076"/>
    </source>
</evidence>
<dbReference type="PANTHER" id="PTHR30572">
    <property type="entry name" value="MEMBRANE COMPONENT OF TRANSPORTER-RELATED"/>
    <property type="match status" value="1"/>
</dbReference>
<name>A0A239H6F7_EKHLU</name>
<evidence type="ECO:0000256" key="2">
    <source>
        <dbReference type="ARBA" id="ARBA00022475"/>
    </source>
</evidence>
<dbReference type="OrthoDB" id="9770036at2"/>
<keyword evidence="4 7" id="KW-1133">Transmembrane helix</keyword>
<dbReference type="InterPro" id="IPR050250">
    <property type="entry name" value="Macrolide_Exporter_MacB"/>
</dbReference>
<feature type="domain" description="MacB-like periplasmic core" evidence="9">
    <location>
        <begin position="21"/>
        <end position="247"/>
    </location>
</feature>
<dbReference type="PANTHER" id="PTHR30572:SF4">
    <property type="entry name" value="ABC TRANSPORTER PERMEASE YTRF"/>
    <property type="match status" value="1"/>
</dbReference>
<dbReference type="EMBL" id="FZPD01000002">
    <property type="protein sequence ID" value="SNS76999.1"/>
    <property type="molecule type" value="Genomic_DNA"/>
</dbReference>
<evidence type="ECO:0000256" key="7">
    <source>
        <dbReference type="SAM" id="Phobius"/>
    </source>
</evidence>
<dbReference type="InterPro" id="IPR003838">
    <property type="entry name" value="ABC3_permease_C"/>
</dbReference>
<gene>
    <name evidence="10" type="ORF">SAMN05421640_1166</name>
</gene>
<dbReference type="Pfam" id="PF02687">
    <property type="entry name" value="FtsX"/>
    <property type="match status" value="1"/>
</dbReference>
<dbReference type="GO" id="GO:0022857">
    <property type="term" value="F:transmembrane transporter activity"/>
    <property type="evidence" value="ECO:0007669"/>
    <property type="project" value="TreeGrafter"/>
</dbReference>
<feature type="transmembrane region" description="Helical" evidence="7">
    <location>
        <begin position="287"/>
        <end position="307"/>
    </location>
</feature>
<organism evidence="10 11">
    <name type="scientific">Ekhidna lutea</name>
    <dbReference type="NCBI Taxonomy" id="447679"/>
    <lineage>
        <taxon>Bacteria</taxon>
        <taxon>Pseudomonadati</taxon>
        <taxon>Bacteroidota</taxon>
        <taxon>Cytophagia</taxon>
        <taxon>Cytophagales</taxon>
        <taxon>Reichenbachiellaceae</taxon>
        <taxon>Ekhidna</taxon>
    </lineage>
</organism>
<proteinExistence type="inferred from homology"/>
<comment type="similarity">
    <text evidence="6">Belongs to the ABC-4 integral membrane protein family.</text>
</comment>
<evidence type="ECO:0000256" key="1">
    <source>
        <dbReference type="ARBA" id="ARBA00004651"/>
    </source>
</evidence>
<dbReference type="Proteomes" id="UP000198393">
    <property type="component" value="Unassembled WGS sequence"/>
</dbReference>
<dbReference type="AlphaFoldDB" id="A0A239H6F7"/>
<dbReference type="RefSeq" id="WP_089355923.1">
    <property type="nucleotide sequence ID" value="NZ_FZPD01000002.1"/>
</dbReference>
<comment type="subcellular location">
    <subcellularLocation>
        <location evidence="1">Cell membrane</location>
        <topology evidence="1">Multi-pass membrane protein</topology>
    </subcellularLocation>
</comment>
<keyword evidence="2" id="KW-1003">Cell membrane</keyword>
<evidence type="ECO:0000256" key="4">
    <source>
        <dbReference type="ARBA" id="ARBA00022989"/>
    </source>
</evidence>
<feature type="transmembrane region" description="Helical" evidence="7">
    <location>
        <begin position="21"/>
        <end position="42"/>
    </location>
</feature>
<keyword evidence="5 7" id="KW-0472">Membrane</keyword>
<protein>
    <submittedName>
        <fullName evidence="10">Putative ABC transport system permease protein</fullName>
    </submittedName>
</protein>
<dbReference type="InterPro" id="IPR025857">
    <property type="entry name" value="MacB_PCD"/>
</dbReference>
<feature type="domain" description="ABC3 transporter permease C-terminal" evidence="8">
    <location>
        <begin position="291"/>
        <end position="405"/>
    </location>
</feature>
<dbReference type="GO" id="GO:0005886">
    <property type="term" value="C:plasma membrane"/>
    <property type="evidence" value="ECO:0007669"/>
    <property type="project" value="UniProtKB-SubCell"/>
</dbReference>
<sequence length="412" mass="44487">MNIRENIKEGIKSIKANKLRTFLTAALISIGITSLVGILTAIDGIQNSIDKSFSSLGANTFDIEDKRRGRGSSDGKKEKSYPKVTYDQLLTFKEKYEGPGTPSIYTVITGQAEVKYGSKVTNPNQIVRGGDENYLTVDGYDVAEGRPFSANESLNGSYVALVGSDVIDELFDDNVSPVGKKISLMGSKFRIVGTIAEQGGASGTSNIDRTIIIPMQTARIIAPERNFGYEIAVSVADPTQMENAMAIARGLMRKIRRDRPGQEDSFELSASKSLAQRIGSITGNLRIGGFVVGFLTLLGASIGLMNIMMVSVTERTREIGVRKALGATPLKIRQQFLIEAIVITQMGGIGGIIFGMGIGNLTSTVLFKSDFIVPWLWMFVAVVIGIVVGLISGYIPAHKASKLDPIDSLRFE</sequence>
<keyword evidence="3 7" id="KW-0812">Transmembrane</keyword>
<evidence type="ECO:0000313" key="10">
    <source>
        <dbReference type="EMBL" id="SNS76999.1"/>
    </source>
</evidence>
<reference evidence="10 11" key="1">
    <citation type="submission" date="2017-06" db="EMBL/GenBank/DDBJ databases">
        <authorList>
            <person name="Kim H.J."/>
            <person name="Triplett B.A."/>
        </authorList>
    </citation>
    <scope>NUCLEOTIDE SEQUENCE [LARGE SCALE GENOMIC DNA]</scope>
    <source>
        <strain evidence="10 11">DSM 19307</strain>
    </source>
</reference>
<keyword evidence="11" id="KW-1185">Reference proteome</keyword>
<evidence type="ECO:0000256" key="5">
    <source>
        <dbReference type="ARBA" id="ARBA00023136"/>
    </source>
</evidence>
<evidence type="ECO:0000259" key="8">
    <source>
        <dbReference type="Pfam" id="PF02687"/>
    </source>
</evidence>
<evidence type="ECO:0000259" key="9">
    <source>
        <dbReference type="Pfam" id="PF12704"/>
    </source>
</evidence>
<dbReference type="Pfam" id="PF12704">
    <property type="entry name" value="MacB_PCD"/>
    <property type="match status" value="1"/>
</dbReference>